<evidence type="ECO:0000313" key="1">
    <source>
        <dbReference type="EMBL" id="UTF56020.1"/>
    </source>
</evidence>
<dbReference type="EMBL" id="CP100358">
    <property type="protein sequence ID" value="UTF56020.1"/>
    <property type="molecule type" value="Genomic_DNA"/>
</dbReference>
<proteinExistence type="predicted"/>
<dbReference type="Proteomes" id="UP001056855">
    <property type="component" value="Plasmid unnamed3"/>
</dbReference>
<protein>
    <submittedName>
        <fullName evidence="1">Uncharacterized protein</fullName>
    </submittedName>
</protein>
<evidence type="ECO:0000313" key="2">
    <source>
        <dbReference type="Proteomes" id="UP001056855"/>
    </source>
</evidence>
<dbReference type="GeneID" id="73292531"/>
<keyword evidence="1" id="KW-0614">Plasmid</keyword>
<name>A0A9E7SX38_9EURY</name>
<reference evidence="1" key="1">
    <citation type="submission" date="2022-06" db="EMBL/GenBank/DDBJ databases">
        <title>Diverse halophilic archaea isolated from saline environments.</title>
        <authorList>
            <person name="Cui H.-L."/>
        </authorList>
    </citation>
    <scope>NUCLEOTIDE SEQUENCE</scope>
    <source>
        <strain evidence="1">WLHS1</strain>
        <plasmid evidence="1">unnamed3</plasmid>
    </source>
</reference>
<organism evidence="1 2">
    <name type="scientific">Natronosalvus rutilus</name>
    <dbReference type="NCBI Taxonomy" id="2953753"/>
    <lineage>
        <taxon>Archaea</taxon>
        <taxon>Methanobacteriati</taxon>
        <taxon>Methanobacteriota</taxon>
        <taxon>Stenosarchaea group</taxon>
        <taxon>Halobacteria</taxon>
        <taxon>Halobacteriales</taxon>
        <taxon>Natrialbaceae</taxon>
        <taxon>Natronosalvus</taxon>
    </lineage>
</organism>
<dbReference type="AlphaFoldDB" id="A0A9E7SX38"/>
<sequence>MTWYSACFPDKGAGATRMRVYVEGSDEATARETAGACDRFNVYDTTAGTLTPTEKDREQIEASLPKLGGPNEAITADGEVLLRSTVSN</sequence>
<keyword evidence="2" id="KW-1185">Reference proteome</keyword>
<geneLocation type="plasmid" evidence="1 2">
    <name>unnamed3</name>
</geneLocation>
<dbReference type="RefSeq" id="WP_254161620.1">
    <property type="nucleotide sequence ID" value="NZ_CP100358.1"/>
</dbReference>
<dbReference type="KEGG" id="sawl:NGM29_20755"/>
<gene>
    <name evidence="1" type="ORF">NGM29_20755</name>
</gene>
<accession>A0A9E7SX38</accession>